<organism evidence="4 5">
    <name type="scientific">Lichenicola cladoniae</name>
    <dbReference type="NCBI Taxonomy" id="1484109"/>
    <lineage>
        <taxon>Bacteria</taxon>
        <taxon>Pseudomonadati</taxon>
        <taxon>Pseudomonadota</taxon>
        <taxon>Alphaproteobacteria</taxon>
        <taxon>Acetobacterales</taxon>
        <taxon>Acetobacteraceae</taxon>
        <taxon>Lichenicola</taxon>
    </lineage>
</organism>
<dbReference type="InterPro" id="IPR019554">
    <property type="entry name" value="Soluble_ligand-bd"/>
</dbReference>
<dbReference type="Pfam" id="PF10531">
    <property type="entry name" value="SLBB"/>
    <property type="match status" value="1"/>
</dbReference>
<dbReference type="Gene3D" id="3.30.1950.10">
    <property type="entry name" value="wza like domain"/>
    <property type="match status" value="1"/>
</dbReference>
<dbReference type="RefSeq" id="WP_171836725.1">
    <property type="nucleotide sequence ID" value="NZ_CP053708.1"/>
</dbReference>
<dbReference type="KEGG" id="lck:HN018_13565"/>
<dbReference type="Gene3D" id="3.10.560.10">
    <property type="entry name" value="Outer membrane lipoprotein wza domain like"/>
    <property type="match status" value="1"/>
</dbReference>
<dbReference type="InterPro" id="IPR049712">
    <property type="entry name" value="Poly_export"/>
</dbReference>
<dbReference type="PANTHER" id="PTHR33619:SF3">
    <property type="entry name" value="POLYSACCHARIDE EXPORT PROTEIN GFCE-RELATED"/>
    <property type="match status" value="1"/>
</dbReference>
<dbReference type="Proteomes" id="UP000500767">
    <property type="component" value="Chromosome"/>
</dbReference>
<evidence type="ECO:0000313" key="4">
    <source>
        <dbReference type="EMBL" id="QKE92649.1"/>
    </source>
</evidence>
<keyword evidence="5" id="KW-1185">Reference proteome</keyword>
<sequence>MLSLAIGVEGCAPGSKLAPLPPATDAGYVLGPSDQIRVITYNEPQLTNTFTVGDQGTIAFPLIGTVHAAGMAANEVASTISTSLVQKKLLSDPSVSVEITQYRPIFVLGEVSHPGQYPYQPGMTMLSGVALAGGFTYRAITGYAGAVRSQGEEAGHAIEGKVGRATYLQPGDVITIYERYF</sequence>
<reference evidence="4 5" key="1">
    <citation type="journal article" date="2014" name="World J. Microbiol. Biotechnol.">
        <title>Biodiversity and physiological characteristics of Antarctic and Arctic lichens-associated bacteria.</title>
        <authorList>
            <person name="Lee Y.M."/>
            <person name="Kim E.H."/>
            <person name="Lee H.K."/>
            <person name="Hong S.G."/>
        </authorList>
    </citation>
    <scope>NUCLEOTIDE SEQUENCE [LARGE SCALE GENOMIC DNA]</scope>
    <source>
        <strain evidence="4 5">PAMC 26569</strain>
    </source>
</reference>
<dbReference type="AlphaFoldDB" id="A0A6M8HVM6"/>
<evidence type="ECO:0000256" key="1">
    <source>
        <dbReference type="ARBA" id="ARBA00022729"/>
    </source>
</evidence>
<dbReference type="EMBL" id="CP053708">
    <property type="protein sequence ID" value="QKE92649.1"/>
    <property type="molecule type" value="Genomic_DNA"/>
</dbReference>
<dbReference type="Pfam" id="PF02563">
    <property type="entry name" value="Poly_export"/>
    <property type="match status" value="1"/>
</dbReference>
<feature type="domain" description="Polysaccharide export protein N-terminal" evidence="2">
    <location>
        <begin position="24"/>
        <end position="99"/>
    </location>
</feature>
<dbReference type="InterPro" id="IPR003715">
    <property type="entry name" value="Poly_export_N"/>
</dbReference>
<accession>A0A6M8HVM6</accession>
<keyword evidence="1" id="KW-0732">Signal</keyword>
<dbReference type="PANTHER" id="PTHR33619">
    <property type="entry name" value="POLYSACCHARIDE EXPORT PROTEIN GFCE-RELATED"/>
    <property type="match status" value="1"/>
</dbReference>
<gene>
    <name evidence="4" type="ORF">HN018_13565</name>
</gene>
<protein>
    <submittedName>
        <fullName evidence="4">Polysaccharide export protein</fullName>
    </submittedName>
</protein>
<name>A0A6M8HVM6_9PROT</name>
<dbReference type="GO" id="GO:0015159">
    <property type="term" value="F:polysaccharide transmembrane transporter activity"/>
    <property type="evidence" value="ECO:0007669"/>
    <property type="project" value="InterPro"/>
</dbReference>
<evidence type="ECO:0000313" key="5">
    <source>
        <dbReference type="Proteomes" id="UP000500767"/>
    </source>
</evidence>
<feature type="domain" description="Soluble ligand binding" evidence="3">
    <location>
        <begin position="105"/>
        <end position="138"/>
    </location>
</feature>
<evidence type="ECO:0000259" key="3">
    <source>
        <dbReference type="Pfam" id="PF10531"/>
    </source>
</evidence>
<proteinExistence type="predicted"/>
<evidence type="ECO:0000259" key="2">
    <source>
        <dbReference type="Pfam" id="PF02563"/>
    </source>
</evidence>